<evidence type="ECO:0000256" key="1">
    <source>
        <dbReference type="SAM" id="MobiDB-lite"/>
    </source>
</evidence>
<protein>
    <submittedName>
        <fullName evidence="3">Uncharacterized protein</fullName>
    </submittedName>
</protein>
<feature type="region of interest" description="Disordered" evidence="1">
    <location>
        <begin position="1"/>
        <end position="35"/>
    </location>
</feature>
<name>A0A562BKJ2_9BURK</name>
<evidence type="ECO:0000313" key="4">
    <source>
        <dbReference type="Proteomes" id="UP000318141"/>
    </source>
</evidence>
<evidence type="ECO:0000256" key="2">
    <source>
        <dbReference type="SAM" id="Phobius"/>
    </source>
</evidence>
<dbReference type="AlphaFoldDB" id="A0A562BKJ2"/>
<feature type="compositionally biased region" description="Basic and acidic residues" evidence="1">
    <location>
        <begin position="197"/>
        <end position="212"/>
    </location>
</feature>
<dbReference type="Proteomes" id="UP000318141">
    <property type="component" value="Unassembled WGS sequence"/>
</dbReference>
<organism evidence="3 4">
    <name type="scientific">Cupriavidus gilardii J11</name>
    <dbReference type="NCBI Taxonomy" id="936133"/>
    <lineage>
        <taxon>Bacteria</taxon>
        <taxon>Pseudomonadati</taxon>
        <taxon>Pseudomonadota</taxon>
        <taxon>Betaproteobacteria</taxon>
        <taxon>Burkholderiales</taxon>
        <taxon>Burkholderiaceae</taxon>
        <taxon>Cupriavidus</taxon>
    </lineage>
</organism>
<dbReference type="EMBL" id="VLJN01000018">
    <property type="protein sequence ID" value="TWG85419.1"/>
    <property type="molecule type" value="Genomic_DNA"/>
</dbReference>
<sequence length="597" mass="64769">MPSFDSCIASPSHSDARRAAGRAPPPAAHAVSGARNPPTMGQFVINGTQHSIALDVSVSTDGYSLSKRVYYALWALNCVGRLVADCLPKFKIEFLAKLESLRDSGTGEYFKIMGIGFAMLEGAIASYDFYKAIRRFFKARAELTPEKLQAHDDAKAKLRNFTEQRIAAKARSHAAAVLDADPAAPARDEETYAESDPDARLPPERRNNHGDQIDMPEDNNDIAVHDAMRMAIPVPVASDIFIATLEPTADECSAYLKVVWAKCEKEMAQADFFGSGIAWGRDFVAQGFRSSWDLACEVAKFCGQNLASGVSYVGTALIAVGHIAAGVYDHRQANKVIKAAQIAIAASEERRSEASGRHRADRVNSGYATAIFDSVQYSRKSQSRFGERLKSWANLRITYGGFSVLLACAGILASILLTGSAFATGGLILIPIALTIGSIWLGHAVQKGHVRNSRNAAMQADRLVVEKVLAALNQDAQARGEMTYDRLEDWPPGILHTLLKSAELESNGYLAAAVAAKWLTSKQLPDSGDQSETNKLKKKRLRTSAALQTLGMPKSLTSMLKRGHFQDGLNILTDYMNGELKIHSHCPNDESGAGLPR</sequence>
<evidence type="ECO:0000313" key="3">
    <source>
        <dbReference type="EMBL" id="TWG85419.1"/>
    </source>
</evidence>
<accession>A0A562BKJ2</accession>
<gene>
    <name evidence="3" type="ORF">L602_002500000200</name>
</gene>
<keyword evidence="2" id="KW-0812">Transmembrane</keyword>
<proteinExistence type="predicted"/>
<keyword evidence="2" id="KW-0472">Membrane</keyword>
<keyword evidence="2" id="KW-1133">Transmembrane helix</keyword>
<feature type="transmembrane region" description="Helical" evidence="2">
    <location>
        <begin position="423"/>
        <end position="445"/>
    </location>
</feature>
<keyword evidence="4" id="KW-1185">Reference proteome</keyword>
<reference evidence="3 4" key="1">
    <citation type="submission" date="2019-07" db="EMBL/GenBank/DDBJ databases">
        <title>Genome sequencing of lignin-degrading bacterial isolates.</title>
        <authorList>
            <person name="Gladden J."/>
        </authorList>
    </citation>
    <scope>NUCLEOTIDE SEQUENCE [LARGE SCALE GENOMIC DNA]</scope>
    <source>
        <strain evidence="3 4">J11</strain>
    </source>
</reference>
<feature type="region of interest" description="Disordered" evidence="1">
    <location>
        <begin position="177"/>
        <end position="218"/>
    </location>
</feature>
<comment type="caution">
    <text evidence="3">The sequence shown here is derived from an EMBL/GenBank/DDBJ whole genome shotgun (WGS) entry which is preliminary data.</text>
</comment>
<feature type="transmembrane region" description="Helical" evidence="2">
    <location>
        <begin position="397"/>
        <end position="417"/>
    </location>
</feature>